<accession>A0A0V1GPG5</accession>
<feature type="region of interest" description="Disordered" evidence="1">
    <location>
        <begin position="55"/>
        <end position="75"/>
    </location>
</feature>
<evidence type="ECO:0000256" key="1">
    <source>
        <dbReference type="SAM" id="MobiDB-lite"/>
    </source>
</evidence>
<protein>
    <submittedName>
        <fullName evidence="2">Uncharacterized protein</fullName>
    </submittedName>
</protein>
<gene>
    <name evidence="2" type="ORF">T11_14427</name>
</gene>
<proteinExistence type="predicted"/>
<dbReference type="AlphaFoldDB" id="A0A0V1GPG5"/>
<evidence type="ECO:0000313" key="2">
    <source>
        <dbReference type="EMBL" id="KRY99993.1"/>
    </source>
</evidence>
<reference evidence="2 3" key="1">
    <citation type="submission" date="2015-01" db="EMBL/GenBank/DDBJ databases">
        <title>Evolution of Trichinella species and genotypes.</title>
        <authorList>
            <person name="Korhonen P.K."/>
            <person name="Edoardo P."/>
            <person name="Giuseppe L.R."/>
            <person name="Gasser R.B."/>
        </authorList>
    </citation>
    <scope>NUCLEOTIDE SEQUENCE [LARGE SCALE GENOMIC DNA]</scope>
    <source>
        <strain evidence="2">ISS1029</strain>
    </source>
</reference>
<evidence type="ECO:0000313" key="3">
    <source>
        <dbReference type="Proteomes" id="UP000055024"/>
    </source>
</evidence>
<organism evidence="2 3">
    <name type="scientific">Trichinella zimbabwensis</name>
    <dbReference type="NCBI Taxonomy" id="268475"/>
    <lineage>
        <taxon>Eukaryota</taxon>
        <taxon>Metazoa</taxon>
        <taxon>Ecdysozoa</taxon>
        <taxon>Nematoda</taxon>
        <taxon>Enoplea</taxon>
        <taxon>Dorylaimia</taxon>
        <taxon>Trichinellida</taxon>
        <taxon>Trichinellidae</taxon>
        <taxon>Trichinella</taxon>
    </lineage>
</organism>
<name>A0A0V1GPG5_9BILA</name>
<dbReference type="EMBL" id="JYDP01000614">
    <property type="protein sequence ID" value="KRY99993.1"/>
    <property type="molecule type" value="Genomic_DNA"/>
</dbReference>
<sequence>MGRTKFWWRGFRGEEAARGRKKPPRLIGRKPPWAEKMEGELMGRKRQCGGKKGELIFQKPPGTGEKSGGGDFVERKRHGQKKSLLRCSGEIRPGLKKWKRSWGVLAEKTDRGGKMRAKMFGETPPFFVHIYHNKLCPFLISAVPFCNQELCMLFIRHRAVFFPTNPPFFVRSRVIFLQKALLYLSPAFCCFPRTNSAPFFPPQCRSSYNN</sequence>
<dbReference type="Proteomes" id="UP000055024">
    <property type="component" value="Unassembled WGS sequence"/>
</dbReference>
<comment type="caution">
    <text evidence="2">The sequence shown here is derived from an EMBL/GenBank/DDBJ whole genome shotgun (WGS) entry which is preliminary data.</text>
</comment>
<keyword evidence="3" id="KW-1185">Reference proteome</keyword>